<dbReference type="Proteomes" id="UP000805649">
    <property type="component" value="Unassembled WGS sequence"/>
</dbReference>
<protein>
    <submittedName>
        <fullName evidence="1">Uncharacterized protein</fullName>
    </submittedName>
</protein>
<keyword evidence="2" id="KW-1185">Reference proteome</keyword>
<name>A0ACC3YQB9_COLTU</name>
<sequence length="234" mass="26374">MPESTASSPASSGDGGEADFELPANFTDTYFFPAFGQLQSEYHVGQPIYEDGETWCLLAEIDAASTSAGNPFCMVCHDRHGDNFIIGFDLSKGLRFAPSQFKIGYTIAVVYAKRHNFLDNTKGIRVADLATCHAFPFKLDELLGVSKRLCDYWDTLDEDGRTKRCYACGKEARKLEECGSCSFFFYCNEDCRKVGWEEKKHKMDCQVLKDRNMKALLGISSRDTMEETRFEFPG</sequence>
<gene>
    <name evidence="1" type="ORF">CTRU02_212340</name>
</gene>
<proteinExistence type="predicted"/>
<reference evidence="1 2" key="1">
    <citation type="journal article" date="2020" name="Phytopathology">
        <title>Genome Sequence Resources of Colletotrichum truncatum, C. plurivorum, C. musicola, and C. sojae: Four Species Pathogenic to Soybean (Glycine max).</title>
        <authorList>
            <person name="Rogerio F."/>
            <person name="Boufleur T.R."/>
            <person name="Ciampi-Guillardi M."/>
            <person name="Sukno S.A."/>
            <person name="Thon M.R."/>
            <person name="Massola Junior N.S."/>
            <person name="Baroncelli R."/>
        </authorList>
    </citation>
    <scope>NUCLEOTIDE SEQUENCE [LARGE SCALE GENOMIC DNA]</scope>
    <source>
        <strain evidence="1 2">CMES1059</strain>
    </source>
</reference>
<evidence type="ECO:0000313" key="1">
    <source>
        <dbReference type="EMBL" id="KAL0933377.1"/>
    </source>
</evidence>
<comment type="caution">
    <text evidence="1">The sequence shown here is derived from an EMBL/GenBank/DDBJ whole genome shotgun (WGS) entry which is preliminary data.</text>
</comment>
<organism evidence="1 2">
    <name type="scientific">Colletotrichum truncatum</name>
    <name type="common">Anthracnose fungus</name>
    <name type="synonym">Colletotrichum capsici</name>
    <dbReference type="NCBI Taxonomy" id="5467"/>
    <lineage>
        <taxon>Eukaryota</taxon>
        <taxon>Fungi</taxon>
        <taxon>Dikarya</taxon>
        <taxon>Ascomycota</taxon>
        <taxon>Pezizomycotina</taxon>
        <taxon>Sordariomycetes</taxon>
        <taxon>Hypocreomycetidae</taxon>
        <taxon>Glomerellales</taxon>
        <taxon>Glomerellaceae</taxon>
        <taxon>Colletotrichum</taxon>
        <taxon>Colletotrichum truncatum species complex</taxon>
    </lineage>
</organism>
<dbReference type="EMBL" id="VUJX02000008">
    <property type="protein sequence ID" value="KAL0933377.1"/>
    <property type="molecule type" value="Genomic_DNA"/>
</dbReference>
<evidence type="ECO:0000313" key="2">
    <source>
        <dbReference type="Proteomes" id="UP000805649"/>
    </source>
</evidence>
<accession>A0ACC3YQB9</accession>